<protein>
    <submittedName>
        <fullName evidence="1">Uncharacterized protein</fullName>
    </submittedName>
</protein>
<dbReference type="InterPro" id="IPR046611">
    <property type="entry name" value="DUF6670"/>
</dbReference>
<evidence type="ECO:0000313" key="2">
    <source>
        <dbReference type="Proteomes" id="UP001233360"/>
    </source>
</evidence>
<dbReference type="EMBL" id="JAUTBK010000002">
    <property type="protein sequence ID" value="MDQ1208711.1"/>
    <property type="molecule type" value="Genomic_DNA"/>
</dbReference>
<comment type="caution">
    <text evidence="1">The sequence shown here is derived from an EMBL/GenBank/DDBJ whole genome shotgun (WGS) entry which is preliminary data.</text>
</comment>
<organism evidence="1 2">
    <name type="scientific">Acinetobacter baylyi</name>
    <dbReference type="NCBI Taxonomy" id="202950"/>
    <lineage>
        <taxon>Bacteria</taxon>
        <taxon>Pseudomonadati</taxon>
        <taxon>Pseudomonadota</taxon>
        <taxon>Gammaproteobacteria</taxon>
        <taxon>Moraxellales</taxon>
        <taxon>Moraxellaceae</taxon>
        <taxon>Acinetobacter</taxon>
    </lineage>
</organism>
<dbReference type="Pfam" id="PF20375">
    <property type="entry name" value="DUF6670"/>
    <property type="match status" value="1"/>
</dbReference>
<evidence type="ECO:0000313" key="1">
    <source>
        <dbReference type="EMBL" id="MDQ1208711.1"/>
    </source>
</evidence>
<dbReference type="Proteomes" id="UP001233360">
    <property type="component" value="Unassembled WGS sequence"/>
</dbReference>
<name>A0ABU0UVZ2_ACIBI</name>
<accession>A0ABU0UVZ2</accession>
<proteinExistence type="predicted"/>
<sequence>MQMLMTPFNPSMQLSPQSQQKTLAYHPPKGRFKLIYQGLILPNLPSPLHYINFISLIGQARVPILYNKNILKRKALDTASVFVSSSPHQASQLNSYSIQQQCHFDRGFKFDEIDEIQGNFPNFIFQRKDANLSVDMKVHTLNVLSHYTPLKWGVFEHWSLLCWCEGRITLQNQCYEIQGMGSFEYARSAHLPYMPVCFFTHQVLNLDEQTQILLTQARNQWDQIVYSRLDIRSLNGHVENHKEQVEFQIQRLYPKVITPNSKEMYLPREFFWQIYRDGKVYFEVKAQSRGDYKFGVGSGFVGSFSYVAYWNQQIFYGESGYIEYIDMRPLLWQERHETSLLELKEIEIQPCLLKKDEK</sequence>
<reference evidence="1 2" key="1">
    <citation type="submission" date="2023-07" db="EMBL/GenBank/DDBJ databases">
        <title>Functional and genomic diversity of the sorghum phyllosphere microbiome.</title>
        <authorList>
            <person name="Shade A."/>
        </authorList>
    </citation>
    <scope>NUCLEOTIDE SEQUENCE [LARGE SCALE GENOMIC DNA]</scope>
    <source>
        <strain evidence="1 2">SORGH_AS_0887</strain>
    </source>
</reference>
<gene>
    <name evidence="1" type="ORF">QE380_001634</name>
</gene>
<keyword evidence="2" id="KW-1185">Reference proteome</keyword>
<dbReference type="RefSeq" id="WP_310382540.1">
    <property type="nucleotide sequence ID" value="NZ_JAVIZH010000002.1"/>
</dbReference>